<organism evidence="2 3">
    <name type="scientific">Xenorhabdus poinarii G6</name>
    <dbReference type="NCBI Taxonomy" id="1354304"/>
    <lineage>
        <taxon>Bacteria</taxon>
        <taxon>Pseudomonadati</taxon>
        <taxon>Pseudomonadota</taxon>
        <taxon>Gammaproteobacteria</taxon>
        <taxon>Enterobacterales</taxon>
        <taxon>Morganellaceae</taxon>
        <taxon>Xenorhabdus</taxon>
    </lineage>
</organism>
<dbReference type="Proteomes" id="UP000032735">
    <property type="component" value="Chromosome"/>
</dbReference>
<dbReference type="Gene3D" id="3.90.320.10">
    <property type="match status" value="1"/>
</dbReference>
<protein>
    <submittedName>
        <fullName evidence="2">Predicted exonuclease VIII/RecE-like protein</fullName>
    </submittedName>
</protein>
<dbReference type="HOGENOM" id="CLU_070063_1_0_6"/>
<name>A0A068QZ55_9GAMM</name>
<evidence type="ECO:0000313" key="3">
    <source>
        <dbReference type="Proteomes" id="UP000032735"/>
    </source>
</evidence>
<keyword evidence="2" id="KW-0540">Nuclease</keyword>
<dbReference type="KEGG" id="xpo:XPG1_0301"/>
<dbReference type="AlphaFoldDB" id="A0A068QZ55"/>
<dbReference type="RefSeq" id="WP_045957485.1">
    <property type="nucleotide sequence ID" value="NZ_FO704551.1"/>
</dbReference>
<feature type="domain" description="Putative exodeoxyribonuclease 8 PDDEXK-like" evidence="1">
    <location>
        <begin position="40"/>
        <end position="252"/>
    </location>
</feature>
<dbReference type="STRING" id="1354304.XPG1_0301"/>
<gene>
    <name evidence="2" type="ORF">XPG1_0301</name>
</gene>
<reference evidence="2 3" key="1">
    <citation type="submission" date="2013-07" db="EMBL/GenBank/DDBJ databases">
        <authorList>
            <person name="Genoscope - CEA"/>
        </authorList>
    </citation>
    <scope>NUCLEOTIDE SEQUENCE [LARGE SCALE GENOMIC DNA]</scope>
    <source>
        <strain evidence="2 3">G6</strain>
    </source>
</reference>
<keyword evidence="2" id="KW-0378">Hydrolase</keyword>
<dbReference type="EMBL" id="FO704551">
    <property type="protein sequence ID" value="CDG19956.1"/>
    <property type="molecule type" value="Genomic_DNA"/>
</dbReference>
<proteinExistence type="predicted"/>
<dbReference type="Pfam" id="PF12684">
    <property type="entry name" value="DUF3799"/>
    <property type="match status" value="1"/>
</dbReference>
<accession>A0A068QZ55</accession>
<keyword evidence="3" id="KW-1185">Reference proteome</keyword>
<sequence>MTPGIYYDISNEDYHKGAGVSKSMLDIVAKDPALLFWNKNAPEDEEKKAALNMGTALHCLLLEPDEFDNRFIKAPQFNRRTSAGKEEEREFLEECKKTGKTVMDYEQHRKLQLMRDSVMAHPGGRKLLEHDGTCESSIYWNDSEAGELCRIRPDKLIPDKNIIVDVKKVSDISRFSAHIEEYRYHVQDAMYSEGYRQHTGILPTFCFLAVSESIDCGKYPVRLFVLDQYDREVGFDLFRRDLDKYHECRQKGNFGLGFEVVQRPEWARRRDE</sequence>
<dbReference type="InterPro" id="IPR024432">
    <property type="entry name" value="Put_RecE_PDDEXK-like_dom"/>
</dbReference>
<dbReference type="GO" id="GO:0004527">
    <property type="term" value="F:exonuclease activity"/>
    <property type="evidence" value="ECO:0007669"/>
    <property type="project" value="UniProtKB-KW"/>
</dbReference>
<dbReference type="OrthoDB" id="256590at2"/>
<evidence type="ECO:0000313" key="2">
    <source>
        <dbReference type="EMBL" id="CDG19956.1"/>
    </source>
</evidence>
<keyword evidence="2" id="KW-0269">Exonuclease</keyword>
<evidence type="ECO:0000259" key="1">
    <source>
        <dbReference type="Pfam" id="PF12684"/>
    </source>
</evidence>
<dbReference type="InterPro" id="IPR011604">
    <property type="entry name" value="PDDEXK-like_dom_sf"/>
</dbReference>